<feature type="transmembrane region" description="Helical" evidence="7">
    <location>
        <begin position="269"/>
        <end position="293"/>
    </location>
</feature>
<evidence type="ECO:0000256" key="3">
    <source>
        <dbReference type="ARBA" id="ARBA00022692"/>
    </source>
</evidence>
<sequence>MVKVENKETLRLLTKRFMKMNRARNVIAVIAIMLTSLLFTSLFVGSVSMILSKRATEIKQFMDSAHASAQNLSEEDAERLQQTIEQSEEVERYGSGIFLGAGMDERFGFSVEVRYADENMAESFNCLPTTGRLPEKENEVALSSMILETLGVTPKIGEEVTLTWEVNPMLKQYKTDTFQICGFWQGDKAVLGQMVWVSEAYAEENRYPVTQEELENGIYNGGKEYSVWYKNLWNLEKKTENISKAAGFTKAGTGMEVNPAYNLLEEDSFSFTSLIIMILFVILAGYLIIYNIFSISVKTDIRAYGLLKNVGTTGKQLKKIVRMQAWRLSAVGIPIGLLCGYLAGLCMAPSLTADAEISAQAGKTAQTVVSANPLIFLAAALLTLLTVYLSSLQACKMVEKVSPVEALRLAEGGQSQRKIKKNTSVTWWGMAVQNVFRNWKKGLIVMLSIALSMVVVNCIVMLVQGYDFESYRKVFLASDFQLDQMTNSLLNTNFNGITPEIKEILNECPDSDQTGYVYYSEETHRMEPELLKTWETFADKYEENWTEYEEQVWEEAKASNTVSVHFLGISESVFDKLEWRGEKCSWDTFKSGDYVLVDYGDKYAEHPVSYYQTGDVFQMEYKNGNQKEYEVMGEALMPYALDYPYADLIYITVLVPEKEYITQTGNESAMYAAIDAKKGADKQVKAYIDENILKENDMINVFSVLDMEASFQRFVSKYYMIGGFLVVILAFIGIMNFFNTTATSVISRKKELALLEVVGMTKKQVSKMLVSEGFLYLGGAFVIAVLLVVFGAEKILANTLGTAFFFRMHLTIVPCILMIPILIGIAYVIPKYQFKKMSRESVVERIRKE</sequence>
<feature type="transmembrane region" description="Helical" evidence="7">
    <location>
        <begin position="773"/>
        <end position="792"/>
    </location>
</feature>
<keyword evidence="2" id="KW-1003">Cell membrane</keyword>
<feature type="domain" description="ABC3 transporter permease C-terminal" evidence="8">
    <location>
        <begin position="275"/>
        <end position="397"/>
    </location>
</feature>
<dbReference type="InterPro" id="IPR050250">
    <property type="entry name" value="Macrolide_Exporter_MacB"/>
</dbReference>
<name>A0ABV2LZ71_9FIRM</name>
<reference evidence="9 10" key="1">
    <citation type="submission" date="2024-06" db="EMBL/GenBank/DDBJ databases">
        <title>Genomic Encyclopedia of Type Strains, Phase IV (KMG-IV): sequencing the most valuable type-strain genomes for metagenomic binning, comparative biology and taxonomic classification.</title>
        <authorList>
            <person name="Goeker M."/>
        </authorList>
    </citation>
    <scope>NUCLEOTIDE SEQUENCE [LARGE SCALE GENOMIC DNA]</scope>
    <source>
        <strain evidence="9 10">DSM 29492</strain>
    </source>
</reference>
<proteinExistence type="inferred from homology"/>
<feature type="transmembrane region" description="Helical" evidence="7">
    <location>
        <begin position="718"/>
        <end position="738"/>
    </location>
</feature>
<keyword evidence="5 7" id="KW-0472">Membrane</keyword>
<dbReference type="PANTHER" id="PTHR30572:SF4">
    <property type="entry name" value="ABC TRANSPORTER PERMEASE YTRF"/>
    <property type="match status" value="1"/>
</dbReference>
<keyword evidence="3 7" id="KW-0812">Transmembrane</keyword>
<evidence type="ECO:0000256" key="5">
    <source>
        <dbReference type="ARBA" id="ARBA00023136"/>
    </source>
</evidence>
<accession>A0ABV2LZ71</accession>
<feature type="transmembrane region" description="Helical" evidence="7">
    <location>
        <begin position="804"/>
        <end position="829"/>
    </location>
</feature>
<organism evidence="9 10">
    <name type="scientific">Blautia caecimuris</name>
    <dbReference type="NCBI Taxonomy" id="1796615"/>
    <lineage>
        <taxon>Bacteria</taxon>
        <taxon>Bacillati</taxon>
        <taxon>Bacillota</taxon>
        <taxon>Clostridia</taxon>
        <taxon>Lachnospirales</taxon>
        <taxon>Lachnospiraceae</taxon>
        <taxon>Blautia</taxon>
    </lineage>
</organism>
<dbReference type="InterPro" id="IPR003838">
    <property type="entry name" value="ABC3_permease_C"/>
</dbReference>
<evidence type="ECO:0000256" key="4">
    <source>
        <dbReference type="ARBA" id="ARBA00022989"/>
    </source>
</evidence>
<dbReference type="EMBL" id="JBEPMJ010000003">
    <property type="protein sequence ID" value="MET3749515.1"/>
    <property type="molecule type" value="Genomic_DNA"/>
</dbReference>
<evidence type="ECO:0000256" key="2">
    <source>
        <dbReference type="ARBA" id="ARBA00022475"/>
    </source>
</evidence>
<gene>
    <name evidence="9" type="ORF">ABID24_000742</name>
</gene>
<feature type="transmembrane region" description="Helical" evidence="7">
    <location>
        <begin position="26"/>
        <end position="51"/>
    </location>
</feature>
<comment type="subcellular location">
    <subcellularLocation>
        <location evidence="1">Cell membrane</location>
        <topology evidence="1">Multi-pass membrane protein</topology>
    </subcellularLocation>
</comment>
<dbReference type="PANTHER" id="PTHR30572">
    <property type="entry name" value="MEMBRANE COMPONENT OF TRANSPORTER-RELATED"/>
    <property type="match status" value="1"/>
</dbReference>
<keyword evidence="4 7" id="KW-1133">Transmembrane helix</keyword>
<comment type="caution">
    <text evidence="9">The sequence shown here is derived from an EMBL/GenBank/DDBJ whole genome shotgun (WGS) entry which is preliminary data.</text>
</comment>
<feature type="domain" description="ABC3 transporter permease C-terminal" evidence="8">
    <location>
        <begin position="724"/>
        <end position="841"/>
    </location>
</feature>
<feature type="transmembrane region" description="Helical" evidence="7">
    <location>
        <begin position="443"/>
        <end position="463"/>
    </location>
</feature>
<evidence type="ECO:0000313" key="9">
    <source>
        <dbReference type="EMBL" id="MET3749515.1"/>
    </source>
</evidence>
<comment type="similarity">
    <text evidence="6">Belongs to the ABC-4 integral membrane protein family.</text>
</comment>
<feature type="transmembrane region" description="Helical" evidence="7">
    <location>
        <begin position="325"/>
        <end position="351"/>
    </location>
</feature>
<protein>
    <submittedName>
        <fullName evidence="9">ABC transport system permease protein</fullName>
    </submittedName>
</protein>
<evidence type="ECO:0000256" key="7">
    <source>
        <dbReference type="SAM" id="Phobius"/>
    </source>
</evidence>
<evidence type="ECO:0000256" key="1">
    <source>
        <dbReference type="ARBA" id="ARBA00004651"/>
    </source>
</evidence>
<evidence type="ECO:0000313" key="10">
    <source>
        <dbReference type="Proteomes" id="UP001549106"/>
    </source>
</evidence>
<dbReference type="Pfam" id="PF02687">
    <property type="entry name" value="FtsX"/>
    <property type="match status" value="2"/>
</dbReference>
<evidence type="ECO:0000256" key="6">
    <source>
        <dbReference type="ARBA" id="ARBA00038076"/>
    </source>
</evidence>
<evidence type="ECO:0000259" key="8">
    <source>
        <dbReference type="Pfam" id="PF02687"/>
    </source>
</evidence>
<keyword evidence="10" id="KW-1185">Reference proteome</keyword>
<dbReference type="RefSeq" id="WP_257464061.1">
    <property type="nucleotide sequence ID" value="NZ_JANJZT010000003.1"/>
</dbReference>
<dbReference type="Proteomes" id="UP001549106">
    <property type="component" value="Unassembled WGS sequence"/>
</dbReference>
<feature type="transmembrane region" description="Helical" evidence="7">
    <location>
        <begin position="371"/>
        <end position="390"/>
    </location>
</feature>